<dbReference type="EMBL" id="RBNJ01011719">
    <property type="protein sequence ID" value="RUS25895.1"/>
    <property type="molecule type" value="Genomic_DNA"/>
</dbReference>
<feature type="compositionally biased region" description="Low complexity" evidence="1">
    <location>
        <begin position="24"/>
        <end position="35"/>
    </location>
</feature>
<gene>
    <name evidence="2" type="ORF">BC938DRAFT_471499</name>
</gene>
<protein>
    <submittedName>
        <fullName evidence="2">Uncharacterized protein</fullName>
    </submittedName>
</protein>
<evidence type="ECO:0000256" key="1">
    <source>
        <dbReference type="SAM" id="MobiDB-lite"/>
    </source>
</evidence>
<evidence type="ECO:0000313" key="3">
    <source>
        <dbReference type="Proteomes" id="UP000274822"/>
    </source>
</evidence>
<feature type="compositionally biased region" description="Polar residues" evidence="1">
    <location>
        <begin position="8"/>
        <end position="23"/>
    </location>
</feature>
<accession>A0A433Q801</accession>
<name>A0A433Q801_9FUNG</name>
<evidence type="ECO:0000313" key="2">
    <source>
        <dbReference type="EMBL" id="RUS25895.1"/>
    </source>
</evidence>
<organism evidence="2 3">
    <name type="scientific">Jimgerdemannia flammicorona</name>
    <dbReference type="NCBI Taxonomy" id="994334"/>
    <lineage>
        <taxon>Eukaryota</taxon>
        <taxon>Fungi</taxon>
        <taxon>Fungi incertae sedis</taxon>
        <taxon>Mucoromycota</taxon>
        <taxon>Mucoromycotina</taxon>
        <taxon>Endogonomycetes</taxon>
        <taxon>Endogonales</taxon>
        <taxon>Endogonaceae</taxon>
        <taxon>Jimgerdemannia</taxon>
    </lineage>
</organism>
<comment type="caution">
    <text evidence="2">The sequence shown here is derived from an EMBL/GenBank/DDBJ whole genome shotgun (WGS) entry which is preliminary data.</text>
</comment>
<proteinExistence type="predicted"/>
<reference evidence="2 3" key="1">
    <citation type="journal article" date="2018" name="New Phytol.">
        <title>Phylogenomics of Endogonaceae and evolution of mycorrhizas within Mucoromycota.</title>
        <authorList>
            <person name="Chang Y."/>
            <person name="Desiro A."/>
            <person name="Na H."/>
            <person name="Sandor L."/>
            <person name="Lipzen A."/>
            <person name="Clum A."/>
            <person name="Barry K."/>
            <person name="Grigoriev I.V."/>
            <person name="Martin F.M."/>
            <person name="Stajich J.E."/>
            <person name="Smith M.E."/>
            <person name="Bonito G."/>
            <person name="Spatafora J.W."/>
        </authorList>
    </citation>
    <scope>NUCLEOTIDE SEQUENCE [LARGE SCALE GENOMIC DNA]</scope>
    <source>
        <strain evidence="2 3">AD002</strain>
    </source>
</reference>
<dbReference type="Proteomes" id="UP000274822">
    <property type="component" value="Unassembled WGS sequence"/>
</dbReference>
<sequence length="74" mass="8240">MTIKLFSRPTNTKTPNPARSLPTQQAQRVQPQRPVFLDPVVEAVRPPRVCKEDDGDGLPKVVELQPTRADGVHD</sequence>
<dbReference type="AlphaFoldDB" id="A0A433Q801"/>
<feature type="region of interest" description="Disordered" evidence="1">
    <location>
        <begin position="1"/>
        <end position="74"/>
    </location>
</feature>
<keyword evidence="3" id="KW-1185">Reference proteome</keyword>